<evidence type="ECO:0000256" key="3">
    <source>
        <dbReference type="ARBA" id="ARBA00022737"/>
    </source>
</evidence>
<name>A0ABD0NTX6_CIRMR</name>
<accession>A0ABD0NTX6</accession>
<dbReference type="AlphaFoldDB" id="A0ABD0NTX6"/>
<keyword evidence="6" id="KW-1185">Reference proteome</keyword>
<keyword evidence="2" id="KW-0597">Phosphoprotein</keyword>
<feature type="non-terminal residue" evidence="5">
    <location>
        <position position="1"/>
    </location>
</feature>
<dbReference type="Proteomes" id="UP001529510">
    <property type="component" value="Unassembled WGS sequence"/>
</dbReference>
<evidence type="ECO:0000256" key="4">
    <source>
        <dbReference type="ARBA" id="ARBA00023136"/>
    </source>
</evidence>
<proteinExistence type="predicted"/>
<dbReference type="PANTHER" id="PTHR14514">
    <property type="entry name" value="PKA ANCHORING PROTEIN"/>
    <property type="match status" value="1"/>
</dbReference>
<evidence type="ECO:0008006" key="7">
    <source>
        <dbReference type="Google" id="ProtNLM"/>
    </source>
</evidence>
<evidence type="ECO:0000313" key="6">
    <source>
        <dbReference type="Proteomes" id="UP001529510"/>
    </source>
</evidence>
<evidence type="ECO:0000313" key="5">
    <source>
        <dbReference type="EMBL" id="KAL0164376.1"/>
    </source>
</evidence>
<dbReference type="EMBL" id="JAMKFB020000020">
    <property type="protein sequence ID" value="KAL0164376.1"/>
    <property type="molecule type" value="Genomic_DNA"/>
</dbReference>
<gene>
    <name evidence="5" type="ORF">M9458_040129</name>
</gene>
<reference evidence="5 6" key="1">
    <citation type="submission" date="2024-05" db="EMBL/GenBank/DDBJ databases">
        <title>Genome sequencing and assembly of Indian major carp, Cirrhinus mrigala (Hamilton, 1822).</title>
        <authorList>
            <person name="Mohindra V."/>
            <person name="Chowdhury L.M."/>
            <person name="Lal K."/>
            <person name="Jena J.K."/>
        </authorList>
    </citation>
    <scope>NUCLEOTIDE SEQUENCE [LARGE SCALE GENOMIC DNA]</scope>
    <source>
        <strain evidence="5">CM1030</strain>
        <tissue evidence="5">Blood</tissue>
    </source>
</reference>
<feature type="non-terminal residue" evidence="5">
    <location>
        <position position="54"/>
    </location>
</feature>
<keyword evidence="3" id="KW-0677">Repeat</keyword>
<keyword evidence="4" id="KW-0472">Membrane</keyword>
<comment type="caution">
    <text evidence="5">The sequence shown here is derived from an EMBL/GenBank/DDBJ whole genome shotgun (WGS) entry which is preliminary data.</text>
</comment>
<protein>
    <recommendedName>
        <fullName evidence="7">Dystrophin</fullName>
    </recommendedName>
</protein>
<organism evidence="5 6">
    <name type="scientific">Cirrhinus mrigala</name>
    <name type="common">Mrigala</name>
    <dbReference type="NCBI Taxonomy" id="683832"/>
    <lineage>
        <taxon>Eukaryota</taxon>
        <taxon>Metazoa</taxon>
        <taxon>Chordata</taxon>
        <taxon>Craniata</taxon>
        <taxon>Vertebrata</taxon>
        <taxon>Euteleostomi</taxon>
        <taxon>Actinopterygii</taxon>
        <taxon>Neopterygii</taxon>
        <taxon>Teleostei</taxon>
        <taxon>Ostariophysi</taxon>
        <taxon>Cypriniformes</taxon>
        <taxon>Cyprinidae</taxon>
        <taxon>Labeoninae</taxon>
        <taxon>Labeonini</taxon>
        <taxon>Cirrhinus</taxon>
    </lineage>
</organism>
<evidence type="ECO:0000256" key="2">
    <source>
        <dbReference type="ARBA" id="ARBA00022553"/>
    </source>
</evidence>
<comment type="subcellular location">
    <subcellularLocation>
        <location evidence="1">Endomembrane system</location>
    </subcellularLocation>
</comment>
<dbReference type="PANTHER" id="PTHR14514:SF4">
    <property type="entry name" value="NESPRIN-2"/>
    <property type="match status" value="1"/>
</dbReference>
<sequence>VSLRKQEIADRLNAWIIFNDKNKELCDWLTQMEKKVARRGENLSIEEMVEKLKK</sequence>
<evidence type="ECO:0000256" key="1">
    <source>
        <dbReference type="ARBA" id="ARBA00004308"/>
    </source>
</evidence>